<dbReference type="GO" id="GO:0046873">
    <property type="term" value="F:metal ion transmembrane transporter activity"/>
    <property type="evidence" value="ECO:0007669"/>
    <property type="project" value="InterPro"/>
</dbReference>
<dbReference type="GO" id="GO:0016020">
    <property type="term" value="C:membrane"/>
    <property type="evidence" value="ECO:0007669"/>
    <property type="project" value="UniProtKB-SubCell"/>
</dbReference>
<dbReference type="STRING" id="1305675.BFG57_15030"/>
<organism evidence="6 7">
    <name type="scientific">Bacillus solimangrovi</name>
    <dbReference type="NCBI Taxonomy" id="1305675"/>
    <lineage>
        <taxon>Bacteria</taxon>
        <taxon>Bacillati</taxon>
        <taxon>Bacillota</taxon>
        <taxon>Bacilli</taxon>
        <taxon>Bacillales</taxon>
        <taxon>Bacillaceae</taxon>
        <taxon>Bacillus</taxon>
    </lineage>
</organism>
<evidence type="ECO:0000313" key="6">
    <source>
        <dbReference type="EMBL" id="OEH92595.1"/>
    </source>
</evidence>
<feature type="transmembrane region" description="Helical" evidence="5">
    <location>
        <begin position="127"/>
        <end position="145"/>
    </location>
</feature>
<feature type="transmembrane region" description="Helical" evidence="5">
    <location>
        <begin position="34"/>
        <end position="54"/>
    </location>
</feature>
<dbReference type="Pfam" id="PF02535">
    <property type="entry name" value="Zip"/>
    <property type="match status" value="1"/>
</dbReference>
<feature type="transmembrane region" description="Helical" evidence="5">
    <location>
        <begin position="185"/>
        <end position="203"/>
    </location>
</feature>
<keyword evidence="4 5" id="KW-0472">Membrane</keyword>
<proteinExistence type="predicted"/>
<keyword evidence="2 5" id="KW-0812">Transmembrane</keyword>
<feature type="transmembrane region" description="Helical" evidence="5">
    <location>
        <begin position="60"/>
        <end position="81"/>
    </location>
</feature>
<sequence length="207" mass="22967">MIVNMGIYITLPLLIGSLIGSWTLSLFGHKQNVLNRILGIGMLLVIVIEYIPHILGEYDISGIVIGSVTAITVFIVIERYFTSTDKGNHYRFSTLAIIVSFIAHSIPMGVSLGMISMNDMELAISQFRGMLFHHLAEGIAIIGILMNEQRATWGKLFACVIAISLFFYLSILIGMVYEVNVHTENWVVGISLGSLLYAVHHLLEKNN</sequence>
<protein>
    <recommendedName>
        <fullName evidence="8">Zinc transporter, ZIP family</fullName>
    </recommendedName>
</protein>
<accession>A0A1E5LET7</accession>
<evidence type="ECO:0000256" key="5">
    <source>
        <dbReference type="SAM" id="Phobius"/>
    </source>
</evidence>
<keyword evidence="7" id="KW-1185">Reference proteome</keyword>
<dbReference type="EMBL" id="MJEH01000024">
    <property type="protein sequence ID" value="OEH92595.1"/>
    <property type="molecule type" value="Genomic_DNA"/>
</dbReference>
<evidence type="ECO:0000256" key="3">
    <source>
        <dbReference type="ARBA" id="ARBA00022989"/>
    </source>
</evidence>
<reference evidence="6 7" key="1">
    <citation type="submission" date="2016-08" db="EMBL/GenBank/DDBJ databases">
        <title>Genome of Bacillus solimangrovi GH2-4.</title>
        <authorList>
            <person name="Lim S."/>
            <person name="Kim B.-C."/>
        </authorList>
    </citation>
    <scope>NUCLEOTIDE SEQUENCE [LARGE SCALE GENOMIC DNA]</scope>
    <source>
        <strain evidence="6 7">GH2-4</strain>
    </source>
</reference>
<evidence type="ECO:0000256" key="2">
    <source>
        <dbReference type="ARBA" id="ARBA00022692"/>
    </source>
</evidence>
<evidence type="ECO:0000256" key="4">
    <source>
        <dbReference type="ARBA" id="ARBA00023136"/>
    </source>
</evidence>
<comment type="caution">
    <text evidence="6">The sequence shown here is derived from an EMBL/GenBank/DDBJ whole genome shotgun (WGS) entry which is preliminary data.</text>
</comment>
<feature type="transmembrane region" description="Helical" evidence="5">
    <location>
        <begin position="93"/>
        <end position="115"/>
    </location>
</feature>
<feature type="transmembrane region" description="Helical" evidence="5">
    <location>
        <begin position="157"/>
        <end position="179"/>
    </location>
</feature>
<keyword evidence="3 5" id="KW-1133">Transmembrane helix</keyword>
<evidence type="ECO:0008006" key="8">
    <source>
        <dbReference type="Google" id="ProtNLM"/>
    </source>
</evidence>
<name>A0A1E5LET7_9BACI</name>
<evidence type="ECO:0000313" key="7">
    <source>
        <dbReference type="Proteomes" id="UP000095209"/>
    </source>
</evidence>
<comment type="subcellular location">
    <subcellularLocation>
        <location evidence="1">Membrane</location>
        <topology evidence="1">Multi-pass membrane protein</topology>
    </subcellularLocation>
</comment>
<evidence type="ECO:0000256" key="1">
    <source>
        <dbReference type="ARBA" id="ARBA00004141"/>
    </source>
</evidence>
<feature type="transmembrane region" description="Helical" evidence="5">
    <location>
        <begin position="6"/>
        <end position="27"/>
    </location>
</feature>
<dbReference type="InterPro" id="IPR003689">
    <property type="entry name" value="ZIP"/>
</dbReference>
<dbReference type="Proteomes" id="UP000095209">
    <property type="component" value="Unassembled WGS sequence"/>
</dbReference>
<dbReference type="AlphaFoldDB" id="A0A1E5LET7"/>
<gene>
    <name evidence="6" type="ORF">BFG57_15030</name>
</gene>